<evidence type="ECO:0000256" key="1">
    <source>
        <dbReference type="ARBA" id="ARBA00022729"/>
    </source>
</evidence>
<keyword evidence="4" id="KW-1185">Reference proteome</keyword>
<proteinExistence type="predicted"/>
<accession>W7QFF6</accession>
<feature type="domain" description="Outer membrane protein beta-barrel" evidence="2">
    <location>
        <begin position="47"/>
        <end position="150"/>
    </location>
</feature>
<dbReference type="EMBL" id="ARZY01000010">
    <property type="protein sequence ID" value="EWH10641.1"/>
    <property type="molecule type" value="Genomic_DNA"/>
</dbReference>
<protein>
    <recommendedName>
        <fullName evidence="2">Outer membrane protein beta-barrel domain-containing protein</fullName>
    </recommendedName>
</protein>
<evidence type="ECO:0000259" key="2">
    <source>
        <dbReference type="Pfam" id="PF13505"/>
    </source>
</evidence>
<dbReference type="OrthoDB" id="9847282at2"/>
<dbReference type="Proteomes" id="UP000019276">
    <property type="component" value="Unassembled WGS sequence"/>
</dbReference>
<gene>
    <name evidence="3" type="ORF">DS2_07408</name>
</gene>
<name>W7QFF6_9ALTE</name>
<dbReference type="Pfam" id="PF13505">
    <property type="entry name" value="OMP_b-brl"/>
    <property type="match status" value="1"/>
</dbReference>
<keyword evidence="1" id="KW-0732">Signal</keyword>
<sequence>MSFKHLFAAKAIAISSLAVSGAVHGIGWHHGISIGLASEQSELTLTSNAKTLAELDNLSSKFADNYSIQGYSISPNWAISYQLDKNETELTDISSKYQQQNLQFDIGMSVFSLDRGLNLYPLIGIRHTSVDILSHDFSSTQGYAGFRLDVPVFKRLYLHAKADTNLTKDKATNISAAINYRYMRNHSIMLEWQAKSLEMTEQENNTDYLLERDSSQLALRWYLVW</sequence>
<organism evidence="3 4">
    <name type="scientific">Catenovulum agarivorans DS-2</name>
    <dbReference type="NCBI Taxonomy" id="1328313"/>
    <lineage>
        <taxon>Bacteria</taxon>
        <taxon>Pseudomonadati</taxon>
        <taxon>Pseudomonadota</taxon>
        <taxon>Gammaproteobacteria</taxon>
        <taxon>Alteromonadales</taxon>
        <taxon>Alteromonadaceae</taxon>
        <taxon>Catenovulum</taxon>
    </lineage>
</organism>
<reference evidence="3 4" key="1">
    <citation type="journal article" date="2014" name="Genome Announc.">
        <title>Draft Genome Sequence of the Agar-Degrading Bacterium Catenovulum sp. Strain DS-2, Isolated from Intestines of Haliotis diversicolor.</title>
        <authorList>
            <person name="Shan D."/>
            <person name="Li X."/>
            <person name="Gu Z."/>
            <person name="Wei G."/>
            <person name="Gao Z."/>
            <person name="Shao Z."/>
        </authorList>
    </citation>
    <scope>NUCLEOTIDE SEQUENCE [LARGE SCALE GENOMIC DNA]</scope>
    <source>
        <strain evidence="3 4">DS-2</strain>
    </source>
</reference>
<dbReference type="InterPro" id="IPR027385">
    <property type="entry name" value="Beta-barrel_OMP"/>
</dbReference>
<evidence type="ECO:0000313" key="3">
    <source>
        <dbReference type="EMBL" id="EWH10641.1"/>
    </source>
</evidence>
<dbReference type="RefSeq" id="WP_035014057.1">
    <property type="nucleotide sequence ID" value="NZ_ARZY01000010.1"/>
</dbReference>
<comment type="caution">
    <text evidence="3">The sequence shown here is derived from an EMBL/GenBank/DDBJ whole genome shotgun (WGS) entry which is preliminary data.</text>
</comment>
<dbReference type="AlphaFoldDB" id="W7QFF6"/>
<evidence type="ECO:0000313" key="4">
    <source>
        <dbReference type="Proteomes" id="UP000019276"/>
    </source>
</evidence>